<dbReference type="Proteomes" id="UP000309340">
    <property type="component" value="Unassembled WGS sequence"/>
</dbReference>
<gene>
    <name evidence="1" type="ORF">B0A55_11946</name>
</gene>
<dbReference type="AlphaFoldDB" id="A0A4V5NG08"/>
<evidence type="ECO:0000313" key="1">
    <source>
        <dbReference type="EMBL" id="TKA73079.1"/>
    </source>
</evidence>
<dbReference type="EMBL" id="NAJQ01000280">
    <property type="protein sequence ID" value="TKA73079.1"/>
    <property type="molecule type" value="Genomic_DNA"/>
</dbReference>
<sequence length="67" mass="7815">MLSRITVGIFQLMTHQDCPTILLCFQPAKIGKWRLSDIEVYEEMFGHESGMNFDQCYNRFIGDIKVV</sequence>
<name>A0A4V5NG08_9PEZI</name>
<accession>A0A4V5NG08</accession>
<proteinExistence type="predicted"/>
<keyword evidence="2" id="KW-1185">Reference proteome</keyword>
<evidence type="ECO:0000313" key="2">
    <source>
        <dbReference type="Proteomes" id="UP000309340"/>
    </source>
</evidence>
<comment type="caution">
    <text evidence="1">The sequence shown here is derived from an EMBL/GenBank/DDBJ whole genome shotgun (WGS) entry which is preliminary data.</text>
</comment>
<organism evidence="1 2">
    <name type="scientific">Friedmanniomyces simplex</name>
    <dbReference type="NCBI Taxonomy" id="329884"/>
    <lineage>
        <taxon>Eukaryota</taxon>
        <taxon>Fungi</taxon>
        <taxon>Dikarya</taxon>
        <taxon>Ascomycota</taxon>
        <taxon>Pezizomycotina</taxon>
        <taxon>Dothideomycetes</taxon>
        <taxon>Dothideomycetidae</taxon>
        <taxon>Mycosphaerellales</taxon>
        <taxon>Teratosphaeriaceae</taxon>
        <taxon>Friedmanniomyces</taxon>
    </lineage>
</organism>
<protein>
    <submittedName>
        <fullName evidence="1">Uncharacterized protein</fullName>
    </submittedName>
</protein>
<reference evidence="1 2" key="1">
    <citation type="submission" date="2017-03" db="EMBL/GenBank/DDBJ databases">
        <title>Genomes of endolithic fungi from Antarctica.</title>
        <authorList>
            <person name="Coleine C."/>
            <person name="Masonjones S."/>
            <person name="Stajich J.E."/>
        </authorList>
    </citation>
    <scope>NUCLEOTIDE SEQUENCE [LARGE SCALE GENOMIC DNA]</scope>
    <source>
        <strain evidence="1 2">CCFEE 5184</strain>
    </source>
</reference>